<comment type="caution">
    <text evidence="3">The sequence shown here is derived from an EMBL/GenBank/DDBJ whole genome shotgun (WGS) entry which is preliminary data.</text>
</comment>
<dbReference type="PANTHER" id="PTHR10404:SF46">
    <property type="entry name" value="VACUOLAR PROTEIN SORTING-ASSOCIATED PROTEIN 70"/>
    <property type="match status" value="1"/>
</dbReference>
<dbReference type="Gene3D" id="3.40.630.10">
    <property type="entry name" value="Zn peptidases"/>
    <property type="match status" value="1"/>
</dbReference>
<feature type="domain" description="PA" evidence="1">
    <location>
        <begin position="103"/>
        <end position="204"/>
    </location>
</feature>
<reference evidence="3 4" key="1">
    <citation type="submission" date="2015-09" db="EMBL/GenBank/DDBJ databases">
        <title>Genome sequencing project for genomic taxonomy and phylogenomics of Bacillus-like bacteria.</title>
        <authorList>
            <person name="Liu B."/>
            <person name="Wang J."/>
            <person name="Zhu Y."/>
            <person name="Liu G."/>
            <person name="Chen Q."/>
            <person name="Chen Z."/>
            <person name="Lan J."/>
            <person name="Che J."/>
            <person name="Ge C."/>
            <person name="Shi H."/>
            <person name="Pan Z."/>
            <person name="Liu X."/>
        </authorList>
    </citation>
    <scope>NUCLEOTIDE SEQUENCE [LARGE SCALE GENOMIC DNA]</scope>
    <source>
        <strain evidence="3 4">DSM 8552</strain>
    </source>
</reference>
<feature type="domain" description="Peptidase M28" evidence="2">
    <location>
        <begin position="236"/>
        <end position="335"/>
    </location>
</feature>
<organism evidence="3 4">
    <name type="scientific">Brevibacillus choshinensis</name>
    <dbReference type="NCBI Taxonomy" id="54911"/>
    <lineage>
        <taxon>Bacteria</taxon>
        <taxon>Bacillati</taxon>
        <taxon>Bacillota</taxon>
        <taxon>Bacilli</taxon>
        <taxon>Bacillales</taxon>
        <taxon>Paenibacillaceae</taxon>
        <taxon>Brevibacillus</taxon>
    </lineage>
</organism>
<dbReference type="Pfam" id="PF02225">
    <property type="entry name" value="PA"/>
    <property type="match status" value="1"/>
</dbReference>
<protein>
    <recommendedName>
        <fullName evidence="5">Peptidase M28</fullName>
    </recommendedName>
</protein>
<dbReference type="InterPro" id="IPR007484">
    <property type="entry name" value="Peptidase_M28"/>
</dbReference>
<dbReference type="Pfam" id="PF04389">
    <property type="entry name" value="Peptidase_M28"/>
    <property type="match status" value="1"/>
</dbReference>
<dbReference type="InterPro" id="IPR039373">
    <property type="entry name" value="Peptidase_M28B"/>
</dbReference>
<keyword evidence="4" id="KW-1185">Reference proteome</keyword>
<dbReference type="PANTHER" id="PTHR10404">
    <property type="entry name" value="N-ACETYLATED-ALPHA-LINKED ACIDIC DIPEPTIDASE"/>
    <property type="match status" value="1"/>
</dbReference>
<gene>
    <name evidence="3" type="ORF">AN963_09300</name>
</gene>
<dbReference type="Proteomes" id="UP000051063">
    <property type="component" value="Unassembled WGS sequence"/>
</dbReference>
<evidence type="ECO:0000313" key="4">
    <source>
        <dbReference type="Proteomes" id="UP000051063"/>
    </source>
</evidence>
<sequence length="599" mass="67210">MSVISEIDQLEKTILQDISTDVPLEVLERFLTLVRESGSEDERTAARFLAQYLEKWNIPHRIHFPNIYLSVPKKAAVIVTHPGSREIKAKTPSCSVSTGDQWVSGAVVYIPADEADLSDAFDPLAINKYGDVRGKIVLTDGYPVSGKMKELGNDGALGVIFISPGRYIHEGTVGVVWGSPDLDTLGEEPQIPALMIGKQDGLDLINECQSDTVTLQFQTHLDEGWFECPLIDIWIEGTEEPDKYVLLHGHLDSWHQGIGDNGTGNAALLEMARIFYKHRDKLKRSIRIAIWPGHSTGRYAGSTWFADQFGLDLDENCIAQVNCDSPGCRWATSYEEMSWMSEAQELCQSAIQDAVGQPSKGFRPHRAGDYSFNNIGITSFYMLSSSIPAEELAERGYYAVGGCGSNIEWHSEEDLMHVADMDILVRDLKVYMTTILRVVNAPIHPFLFTKTVEDLIETIEEYQAYATDHYSFDMVRREAQELYLALEDFNQQVKELQTPSILDTRVKKANEIIRSLGRELVTISFSRAGKFRHDLAIDMPRIPDLAAAHLLSSLEADSHPYRVALTHLTRGQNRVAWSMQRARKLLKTFEHDGVKTGSK</sequence>
<evidence type="ECO:0000313" key="3">
    <source>
        <dbReference type="EMBL" id="KQL49870.1"/>
    </source>
</evidence>
<dbReference type="EMBL" id="LJJB01000007">
    <property type="protein sequence ID" value="KQL49870.1"/>
    <property type="molecule type" value="Genomic_DNA"/>
</dbReference>
<evidence type="ECO:0000259" key="1">
    <source>
        <dbReference type="Pfam" id="PF02225"/>
    </source>
</evidence>
<dbReference type="Gene3D" id="3.50.30.30">
    <property type="match status" value="1"/>
</dbReference>
<proteinExistence type="predicted"/>
<dbReference type="InterPro" id="IPR046450">
    <property type="entry name" value="PA_dom_sf"/>
</dbReference>
<name>A0ABR5NE87_BRECH</name>
<dbReference type="SUPFAM" id="SSF52025">
    <property type="entry name" value="PA domain"/>
    <property type="match status" value="1"/>
</dbReference>
<dbReference type="SUPFAM" id="SSF53187">
    <property type="entry name" value="Zn-dependent exopeptidases"/>
    <property type="match status" value="1"/>
</dbReference>
<dbReference type="InterPro" id="IPR003137">
    <property type="entry name" value="PA_domain"/>
</dbReference>
<evidence type="ECO:0008006" key="5">
    <source>
        <dbReference type="Google" id="ProtNLM"/>
    </source>
</evidence>
<accession>A0ABR5NE87</accession>
<evidence type="ECO:0000259" key="2">
    <source>
        <dbReference type="Pfam" id="PF04389"/>
    </source>
</evidence>